<organism evidence="1 2">
    <name type="scientific">Oikopleura dioica</name>
    <name type="common">Tunicate</name>
    <dbReference type="NCBI Taxonomy" id="34765"/>
    <lineage>
        <taxon>Eukaryota</taxon>
        <taxon>Metazoa</taxon>
        <taxon>Chordata</taxon>
        <taxon>Tunicata</taxon>
        <taxon>Appendicularia</taxon>
        <taxon>Copelata</taxon>
        <taxon>Oikopleuridae</taxon>
        <taxon>Oikopleura</taxon>
    </lineage>
</organism>
<dbReference type="Proteomes" id="UP001158576">
    <property type="component" value="Chromosome 1"/>
</dbReference>
<protein>
    <submittedName>
        <fullName evidence="1">Oidioi.mRNA.OKI2018_I69.chr1.g861.t1.cds</fullName>
    </submittedName>
</protein>
<reference evidence="1 2" key="1">
    <citation type="submission" date="2021-04" db="EMBL/GenBank/DDBJ databases">
        <authorList>
            <person name="Bliznina A."/>
        </authorList>
    </citation>
    <scope>NUCLEOTIDE SEQUENCE [LARGE SCALE GENOMIC DNA]</scope>
</reference>
<name>A0ABN7SL76_OIKDI</name>
<keyword evidence="2" id="KW-1185">Reference proteome</keyword>
<dbReference type="EMBL" id="OU015566">
    <property type="protein sequence ID" value="CAG5103632.1"/>
    <property type="molecule type" value="Genomic_DNA"/>
</dbReference>
<proteinExistence type="predicted"/>
<sequence>MKIFQALLVGTLAAKGGKKKAEREAAKAAALAAQAEAERLSSTPELGPGTRFKWTTTVITLQKPGKSLLTMKE</sequence>
<accession>A0ABN7SL76</accession>
<evidence type="ECO:0000313" key="1">
    <source>
        <dbReference type="EMBL" id="CAG5103632.1"/>
    </source>
</evidence>
<gene>
    <name evidence="1" type="ORF">OKIOD_LOCUS9626</name>
</gene>
<evidence type="ECO:0000313" key="2">
    <source>
        <dbReference type="Proteomes" id="UP001158576"/>
    </source>
</evidence>